<name>A0A0K0DIH1_ANGCA</name>
<sequence length="184" mass="19716">MARTVGGVLIENIKYSLQETSDFQGIDVCNNDEGSLDSLTDFDEPPPSLDQVVCKSTIMQKEESPPEGLVRPKDDIQIRPRAGVSAVLARRLAASVTGSFSKYDGERGATHHYQGGPTNEPLKAASPPMLEALDESIVTARRVDYCEVSLPAAANSTSSSNSVNSRVEYVTIDLVSTTAAREVA</sequence>
<dbReference type="STRING" id="6313.A0A0K0DIH1"/>
<reference evidence="1" key="1">
    <citation type="submission" date="2012-09" db="EMBL/GenBank/DDBJ databases">
        <authorList>
            <person name="Martin A.A."/>
        </authorList>
    </citation>
    <scope>NUCLEOTIDE SEQUENCE</scope>
</reference>
<organism evidence="1 2">
    <name type="scientific">Angiostrongylus cantonensis</name>
    <name type="common">Rat lungworm</name>
    <dbReference type="NCBI Taxonomy" id="6313"/>
    <lineage>
        <taxon>Eukaryota</taxon>
        <taxon>Metazoa</taxon>
        <taxon>Ecdysozoa</taxon>
        <taxon>Nematoda</taxon>
        <taxon>Chromadorea</taxon>
        <taxon>Rhabditida</taxon>
        <taxon>Rhabditina</taxon>
        <taxon>Rhabditomorpha</taxon>
        <taxon>Strongyloidea</taxon>
        <taxon>Metastrongylidae</taxon>
        <taxon>Angiostrongylus</taxon>
    </lineage>
</organism>
<dbReference type="WBParaSite" id="ACAC_0001109101-mRNA-1">
    <property type="protein sequence ID" value="ACAC_0001109101-mRNA-1"/>
    <property type="gene ID" value="ACAC_0001109101"/>
</dbReference>
<evidence type="ECO:0000313" key="1">
    <source>
        <dbReference type="Proteomes" id="UP000035642"/>
    </source>
</evidence>
<proteinExistence type="predicted"/>
<evidence type="ECO:0000313" key="2">
    <source>
        <dbReference type="WBParaSite" id="ACAC_0001109101-mRNA-1"/>
    </source>
</evidence>
<reference evidence="2" key="2">
    <citation type="submission" date="2017-02" db="UniProtKB">
        <authorList>
            <consortium name="WormBaseParasite"/>
        </authorList>
    </citation>
    <scope>IDENTIFICATION</scope>
</reference>
<dbReference type="AlphaFoldDB" id="A0A0K0DIH1"/>
<dbReference type="Proteomes" id="UP000035642">
    <property type="component" value="Unassembled WGS sequence"/>
</dbReference>
<protein>
    <submittedName>
        <fullName evidence="2">Uncharacterized protein</fullName>
    </submittedName>
</protein>
<keyword evidence="1" id="KW-1185">Reference proteome</keyword>
<accession>A0A0K0DIH1</accession>